<proteinExistence type="predicted"/>
<organism evidence="1 2">
    <name type="scientific">Streptomyces machairae</name>
    <dbReference type="NCBI Taxonomy" id="3134109"/>
    <lineage>
        <taxon>Bacteria</taxon>
        <taxon>Bacillati</taxon>
        <taxon>Actinomycetota</taxon>
        <taxon>Actinomycetes</taxon>
        <taxon>Kitasatosporales</taxon>
        <taxon>Streptomycetaceae</taxon>
        <taxon>Streptomyces</taxon>
    </lineage>
</organism>
<name>A0ABU8USF7_9ACTN</name>
<reference evidence="1 2" key="1">
    <citation type="submission" date="2024-03" db="EMBL/GenBank/DDBJ databases">
        <title>Novel Streptomyces species of biotechnological and ecological value are a feature of Machair soil.</title>
        <authorList>
            <person name="Prole J.R."/>
            <person name="Goodfellow M."/>
            <person name="Allenby N."/>
            <person name="Ward A.C."/>
        </authorList>
    </citation>
    <scope>NUCLEOTIDE SEQUENCE [LARGE SCALE GENOMIC DNA]</scope>
    <source>
        <strain evidence="1 2">MS1.AVA.1</strain>
    </source>
</reference>
<comment type="caution">
    <text evidence="1">The sequence shown here is derived from an EMBL/GenBank/DDBJ whole genome shotgun (WGS) entry which is preliminary data.</text>
</comment>
<keyword evidence="2" id="KW-1185">Reference proteome</keyword>
<sequence length="135" mass="14751">MAVLGQGGCCREGTRDYAHPWLIFGQGIVDGYAITMHNDLVQPVKALEVANSLDLGAIPSATRRSYHLIETARAHSLLDEGAAAVGYLKKAFEESPETIQYNLHTRSVLPELVKSGPRMVREDAHQLAQDLGVRV</sequence>
<dbReference type="Proteomes" id="UP001376459">
    <property type="component" value="Unassembled WGS sequence"/>
</dbReference>
<gene>
    <name evidence="1" type="ORF">WKI71_36425</name>
</gene>
<evidence type="ECO:0000313" key="1">
    <source>
        <dbReference type="EMBL" id="MEJ8671844.1"/>
    </source>
</evidence>
<dbReference type="EMBL" id="JBBKAK010000001">
    <property type="protein sequence ID" value="MEJ8671844.1"/>
    <property type="molecule type" value="Genomic_DNA"/>
</dbReference>
<protein>
    <submittedName>
        <fullName evidence="1">Uncharacterized protein</fullName>
    </submittedName>
</protein>
<evidence type="ECO:0000313" key="2">
    <source>
        <dbReference type="Proteomes" id="UP001376459"/>
    </source>
</evidence>
<accession>A0ABU8USF7</accession>